<dbReference type="GO" id="GO:0016747">
    <property type="term" value="F:acyltransferase activity, transferring groups other than amino-acyl groups"/>
    <property type="evidence" value="ECO:0007669"/>
    <property type="project" value="InterPro"/>
</dbReference>
<dbReference type="RefSeq" id="WP_353423014.1">
    <property type="nucleotide sequence ID" value="NZ_CP117826.1"/>
</dbReference>
<proteinExistence type="predicted"/>
<dbReference type="EMBL" id="CP117826">
    <property type="protein sequence ID" value="XCC61614.1"/>
    <property type="molecule type" value="Genomic_DNA"/>
</dbReference>
<name>A0AAU8A7D9_9FIRM</name>
<dbReference type="InterPro" id="IPR016181">
    <property type="entry name" value="Acyl_CoA_acyltransferase"/>
</dbReference>
<feature type="domain" description="N-acetyltransferase" evidence="1">
    <location>
        <begin position="6"/>
        <end position="208"/>
    </location>
</feature>
<dbReference type="CDD" id="cd04301">
    <property type="entry name" value="NAT_SF"/>
    <property type="match status" value="1"/>
</dbReference>
<dbReference type="SUPFAM" id="SSF55729">
    <property type="entry name" value="Acyl-CoA N-acyltransferases (Nat)"/>
    <property type="match status" value="1"/>
</dbReference>
<reference evidence="2" key="1">
    <citation type="submission" date="2023-02" db="EMBL/GenBank/DDBJ databases">
        <title>Gut commensal Christensenella minuta modulates host metabolism via a new class of secondary bile acids.</title>
        <authorList>
            <person name="Liu C."/>
        </authorList>
    </citation>
    <scope>NUCLEOTIDE SEQUENCE</scope>
    <source>
        <strain evidence="2">CA70</strain>
    </source>
</reference>
<organism evidence="2">
    <name type="scientific">Christensenella massiliensis</name>
    <dbReference type="NCBI Taxonomy" id="1805714"/>
    <lineage>
        <taxon>Bacteria</taxon>
        <taxon>Bacillati</taxon>
        <taxon>Bacillota</taxon>
        <taxon>Clostridia</taxon>
        <taxon>Christensenellales</taxon>
        <taxon>Christensenellaceae</taxon>
        <taxon>Christensenella</taxon>
    </lineage>
</organism>
<gene>
    <name evidence="2" type="ORF">PUP29_08760</name>
</gene>
<evidence type="ECO:0000313" key="2">
    <source>
        <dbReference type="EMBL" id="XCC61614.1"/>
    </source>
</evidence>
<evidence type="ECO:0000259" key="1">
    <source>
        <dbReference type="PROSITE" id="PS51186"/>
    </source>
</evidence>
<dbReference type="InterPro" id="IPR000182">
    <property type="entry name" value="GNAT_dom"/>
</dbReference>
<sequence length="212" mass="23812">MEQTKLLFRPLEEKDHPQAAALAAGVWRFDQLIADPQAAALAREAFFRYYLSRQNYTEAALRGGELLGILFGHCAALPLPPEHSAQEKAAENAAERLLSMPEGRRFRTAMERNSACEKRLLASFEGEFDAELVLFVTAPAARGLGIGKELLARFNQFLVQNGARRPFLLTDTLCNYGFYDHLGFRRLAETEGLLGIEPDGKPMHFFLYGYEL</sequence>
<protein>
    <submittedName>
        <fullName evidence="2">GNAT family N-acetyltransferase</fullName>
    </submittedName>
</protein>
<dbReference type="PROSITE" id="PS51186">
    <property type="entry name" value="GNAT"/>
    <property type="match status" value="1"/>
</dbReference>
<accession>A0AAU8A7D9</accession>
<dbReference type="Gene3D" id="3.40.630.30">
    <property type="match status" value="1"/>
</dbReference>
<dbReference type="Pfam" id="PF00583">
    <property type="entry name" value="Acetyltransf_1"/>
    <property type="match status" value="1"/>
</dbReference>
<dbReference type="AlphaFoldDB" id="A0AAU8A7D9"/>